<evidence type="ECO:0000313" key="1">
    <source>
        <dbReference type="EMBL" id="AXQ70045.1"/>
    </source>
</evidence>
<sequence length="72" mass="8221">MTIFIDQVIPAAARTPLFVVCLTPLNETAPLVYETRPTRKEAEDFAYASLSRGYRRADVFEQVPVASYRIER</sequence>
<keyword evidence="2" id="KW-1185">Reference proteome</keyword>
<reference evidence="1" key="1">
    <citation type="submission" date="2018-07" db="EMBL/GenBank/DDBJ databases">
        <authorList>
            <person name="Wilson K.M."/>
            <person name="Ely B."/>
        </authorList>
    </citation>
    <scope>NUCLEOTIDE SEQUENCE</scope>
</reference>
<organism evidence="1 2">
    <name type="scientific">Caulobacter phage CcrSC</name>
    <dbReference type="NCBI Taxonomy" id="2283272"/>
    <lineage>
        <taxon>Viruses</taxon>
        <taxon>Duplodnaviria</taxon>
        <taxon>Heunggongvirae</taxon>
        <taxon>Uroviricota</taxon>
        <taxon>Caudoviricetes</taxon>
        <taxon>Jeanschmidtviridae</taxon>
        <taxon>Bertelyvirus</taxon>
        <taxon>Bertelyvirus SC</taxon>
    </lineage>
</organism>
<reference evidence="1" key="2">
    <citation type="submission" date="2021-07" db="EMBL/GenBank/DDBJ databases">
        <title>Giant CbK-like Caulobacter bacteriophages have genetically divergent genomes.</title>
        <authorList>
            <person name="Wilson K."/>
            <person name="Ely B."/>
        </authorList>
    </citation>
    <scope>NUCLEOTIDE SEQUENCE</scope>
</reference>
<accession>A0A385EFZ8</accession>
<dbReference type="Proteomes" id="UP000259683">
    <property type="component" value="Segment"/>
</dbReference>
<name>A0A385EFZ8_9CAUD</name>
<evidence type="ECO:0000313" key="2">
    <source>
        <dbReference type="Proteomes" id="UP000259683"/>
    </source>
</evidence>
<protein>
    <submittedName>
        <fullName evidence="1">Uncharacterized protein</fullName>
    </submittedName>
</protein>
<dbReference type="EMBL" id="MH588547">
    <property type="protein sequence ID" value="AXQ70045.1"/>
    <property type="molecule type" value="Genomic_DNA"/>
</dbReference>
<proteinExistence type="predicted"/>
<gene>
    <name evidence="1" type="ORF">CcrSC_gp463</name>
</gene>